<sequence>MQRLGFLCLVLLMVCGFAGTSLAADDTVRIGVFLPLTGQNAFGGQLELEGVQMAHKEKGEILGKKVELFVVDNKSDKVEAANAVKRLIEKEKVHAIIGSYGSSLAMAGGEMAEKAGIPQMGTSCTNPLVTQGKKYVFRVCFIDPFQGAGAATYAFRHLDMKKAALLIDVASDYSVGLANFFKKSFTKLGGEVVAVLNYQSGDQDFTAQLQQIMSKQPDVLFIPSYFAEGAIIMKQAKELGATFKIMGGDAMDNPEITAIGGSAVEGFMHTTFPYDPSMPEMNPVAKAFTEEWKKANPKKDPNVNAALGYDSYMIIMDAITRAGSAEPQAITDALAATKDFVGATGTTTINKTHDAEKPVGLVVIKDGKKTYVDSITPEI</sequence>
<dbReference type="KEGG" id="doa:AXF15_12045"/>
<dbReference type="InterPro" id="IPR028081">
    <property type="entry name" value="Leu-bd"/>
</dbReference>
<dbReference type="InterPro" id="IPR028082">
    <property type="entry name" value="Peripla_BP_I"/>
</dbReference>
<dbReference type="CDD" id="cd06347">
    <property type="entry name" value="PBP1_ABC_LivK_ligand_binding-like"/>
    <property type="match status" value="1"/>
</dbReference>
<protein>
    <submittedName>
        <fullName evidence="5">Branched-chain amino acid ABC transporter substrate-binding protein</fullName>
    </submittedName>
</protein>
<dbReference type="RefSeq" id="WP_066607899.1">
    <property type="nucleotide sequence ID" value="NZ_CP014230.1"/>
</dbReference>
<dbReference type="AlphaFoldDB" id="A0A109W6H9"/>
<evidence type="ECO:0000313" key="6">
    <source>
        <dbReference type="Proteomes" id="UP000063964"/>
    </source>
</evidence>
<dbReference type="SUPFAM" id="SSF53822">
    <property type="entry name" value="Periplasmic binding protein-like I"/>
    <property type="match status" value="1"/>
</dbReference>
<proteinExistence type="inferred from homology"/>
<dbReference type="PANTHER" id="PTHR30483:SF6">
    <property type="entry name" value="PERIPLASMIC BINDING PROTEIN OF ABC TRANSPORTER FOR NATURAL AMINO ACIDS"/>
    <property type="match status" value="1"/>
</dbReference>
<accession>A0A109W6H9</accession>
<dbReference type="Gene3D" id="3.40.50.2300">
    <property type="match status" value="2"/>
</dbReference>
<keyword evidence="2 3" id="KW-0732">Signal</keyword>
<dbReference type="Proteomes" id="UP000063964">
    <property type="component" value="Chromosome"/>
</dbReference>
<dbReference type="STRING" id="888061.AXF15_12045"/>
<evidence type="ECO:0000256" key="3">
    <source>
        <dbReference type="SAM" id="SignalP"/>
    </source>
</evidence>
<evidence type="ECO:0000256" key="2">
    <source>
        <dbReference type="ARBA" id="ARBA00022729"/>
    </source>
</evidence>
<evidence type="ECO:0000313" key="5">
    <source>
        <dbReference type="EMBL" id="AMD93756.1"/>
    </source>
</evidence>
<dbReference type="OrthoDB" id="9772589at2"/>
<reference evidence="6" key="1">
    <citation type="submission" date="2016-02" db="EMBL/GenBank/DDBJ databases">
        <authorList>
            <person name="Holder M.E."/>
            <person name="Ajami N.J."/>
            <person name="Petrosino J.F."/>
        </authorList>
    </citation>
    <scope>NUCLEOTIDE SEQUENCE [LARGE SCALE GENOMIC DNA]</scope>
    <source>
        <strain evidence="6">DSM 12838</strain>
    </source>
</reference>
<gene>
    <name evidence="5" type="ORF">AXF15_12045</name>
</gene>
<evidence type="ECO:0000259" key="4">
    <source>
        <dbReference type="Pfam" id="PF13458"/>
    </source>
</evidence>
<dbReference type="PANTHER" id="PTHR30483">
    <property type="entry name" value="LEUCINE-SPECIFIC-BINDING PROTEIN"/>
    <property type="match status" value="1"/>
</dbReference>
<dbReference type="InterPro" id="IPR051010">
    <property type="entry name" value="BCAA_transport"/>
</dbReference>
<dbReference type="EMBL" id="CP014230">
    <property type="protein sequence ID" value="AMD93756.1"/>
    <property type="molecule type" value="Genomic_DNA"/>
</dbReference>
<feature type="domain" description="Leucine-binding protein" evidence="4">
    <location>
        <begin position="27"/>
        <end position="367"/>
    </location>
</feature>
<dbReference type="Pfam" id="PF13458">
    <property type="entry name" value="Peripla_BP_6"/>
    <property type="match status" value="1"/>
</dbReference>
<organism evidence="5 6">
    <name type="scientific">Desulfomicrobium orale DSM 12838</name>
    <dbReference type="NCBI Taxonomy" id="888061"/>
    <lineage>
        <taxon>Bacteria</taxon>
        <taxon>Pseudomonadati</taxon>
        <taxon>Thermodesulfobacteriota</taxon>
        <taxon>Desulfovibrionia</taxon>
        <taxon>Desulfovibrionales</taxon>
        <taxon>Desulfomicrobiaceae</taxon>
        <taxon>Desulfomicrobium</taxon>
    </lineage>
</organism>
<comment type="similarity">
    <text evidence="1">Belongs to the leucine-binding protein family.</text>
</comment>
<evidence type="ECO:0000256" key="1">
    <source>
        <dbReference type="ARBA" id="ARBA00010062"/>
    </source>
</evidence>
<feature type="chain" id="PRO_5007141352" evidence="3">
    <location>
        <begin position="24"/>
        <end position="379"/>
    </location>
</feature>
<feature type="signal peptide" evidence="3">
    <location>
        <begin position="1"/>
        <end position="23"/>
    </location>
</feature>
<name>A0A109W6H9_9BACT</name>
<keyword evidence="6" id="KW-1185">Reference proteome</keyword>